<feature type="compositionally biased region" description="Polar residues" evidence="2">
    <location>
        <begin position="222"/>
        <end position="253"/>
    </location>
</feature>
<dbReference type="InParanoid" id="A0A2R5GJQ9"/>
<evidence type="ECO:0000256" key="1">
    <source>
        <dbReference type="ARBA" id="ARBA00007129"/>
    </source>
</evidence>
<dbReference type="SUPFAM" id="SSF54518">
    <property type="entry name" value="Tubby C-terminal domain-like"/>
    <property type="match status" value="1"/>
</dbReference>
<dbReference type="PRINTS" id="PR01573">
    <property type="entry name" value="SUPERTUBBY"/>
</dbReference>
<accession>A0A2R5GJQ9</accession>
<sequence length="580" mass="63741">MYSVPNGEVRDHYRGTWNAPIADRQHERGSVNYNTPMPETVRGADPNNPFDKAFAEVAGVVNTEIDPNFKAQLAAKMTTRPGEAAPAAFPGAAPLPARPAPSRAPPSRRNSYTGQMSPQPQQSFGSPQPQQSFGSPQPQQSFGSPQGYSGYGSPQPQQPQQHMQQPYGVDMQQQQQYPYSYGSSPPTYGVEGSDPSNMLYGAPSNGYQDPSMGSFQGGSFGAPSSRTLLTEFSDPAGSSTWDPFFGETSSSVSVGAERKSTTTDEFDDDEDDDSDSDLDDEEVADSISAFDDASLAKVIPEKFSNEAALRDFLLAPMESERLVKCVIMYDSTEKVWTFTNQSNGMRLMTAFKRTDGLKRLTTSMQWAISYAPRAVEDDGSMEMRSRFASWSSQKSSKSKSKFNAARSQDTFIAKMKSNVNGSSFEVFDTGLNPSKAMGAMHARRELGAVRIEKQQYDQYRRRVRVCIPAMGHNRRPFSKKDLMFERLAQGDDTVFPLANHAPNRPSFLPRLSDFKGMALASSIKNIILHNPADKSGDVIFVCGKTSKKTFNCYFKEPMSPAMAFAITLASISSYVNPSSK</sequence>
<feature type="compositionally biased region" description="Polar residues" evidence="2">
    <location>
        <begin position="205"/>
        <end position="214"/>
    </location>
</feature>
<feature type="compositionally biased region" description="Low complexity" evidence="2">
    <location>
        <begin position="105"/>
        <end position="189"/>
    </location>
</feature>
<organism evidence="4 5">
    <name type="scientific">Hondaea fermentalgiana</name>
    <dbReference type="NCBI Taxonomy" id="2315210"/>
    <lineage>
        <taxon>Eukaryota</taxon>
        <taxon>Sar</taxon>
        <taxon>Stramenopiles</taxon>
        <taxon>Bigyra</taxon>
        <taxon>Labyrinthulomycetes</taxon>
        <taxon>Thraustochytrida</taxon>
        <taxon>Thraustochytriidae</taxon>
        <taxon>Hondaea</taxon>
    </lineage>
</organism>
<keyword evidence="5" id="KW-1185">Reference proteome</keyword>
<dbReference type="InterPro" id="IPR025659">
    <property type="entry name" value="Tubby-like_C"/>
</dbReference>
<dbReference type="AlphaFoldDB" id="A0A2R5GJQ9"/>
<dbReference type="PANTHER" id="PTHR16517:SF7">
    <property type="entry name" value="PROTEIN KING TUBBY"/>
    <property type="match status" value="1"/>
</dbReference>
<dbReference type="Proteomes" id="UP000241890">
    <property type="component" value="Unassembled WGS sequence"/>
</dbReference>
<feature type="compositionally biased region" description="Acidic residues" evidence="2">
    <location>
        <begin position="264"/>
        <end position="282"/>
    </location>
</feature>
<feature type="compositionally biased region" description="Low complexity" evidence="2">
    <location>
        <begin position="82"/>
        <end position="95"/>
    </location>
</feature>
<dbReference type="PANTHER" id="PTHR16517">
    <property type="entry name" value="TUBBY-RELATED"/>
    <property type="match status" value="1"/>
</dbReference>
<evidence type="ECO:0000256" key="2">
    <source>
        <dbReference type="SAM" id="MobiDB-lite"/>
    </source>
</evidence>
<evidence type="ECO:0000313" key="4">
    <source>
        <dbReference type="EMBL" id="GBG31117.1"/>
    </source>
</evidence>
<dbReference type="Gene3D" id="3.20.90.10">
    <property type="entry name" value="Tubby Protein, Chain A"/>
    <property type="match status" value="1"/>
</dbReference>
<evidence type="ECO:0000313" key="5">
    <source>
        <dbReference type="Proteomes" id="UP000241890"/>
    </source>
</evidence>
<protein>
    <submittedName>
        <fullName evidence="4">Tubby protein-like</fullName>
    </submittedName>
</protein>
<dbReference type="Pfam" id="PF01167">
    <property type="entry name" value="Tub"/>
    <property type="match status" value="1"/>
</dbReference>
<name>A0A2R5GJQ9_9STRA</name>
<feature type="domain" description="Tubby C-terminal" evidence="3">
    <location>
        <begin position="400"/>
        <end position="571"/>
    </location>
</feature>
<dbReference type="EMBL" id="BEYU01000091">
    <property type="protein sequence ID" value="GBG31117.1"/>
    <property type="molecule type" value="Genomic_DNA"/>
</dbReference>
<dbReference type="InterPro" id="IPR000007">
    <property type="entry name" value="Tubby_C"/>
</dbReference>
<comment type="caution">
    <text evidence="4">The sequence shown here is derived from an EMBL/GenBank/DDBJ whole genome shotgun (WGS) entry which is preliminary data.</text>
</comment>
<feature type="region of interest" description="Disordered" evidence="2">
    <location>
        <begin position="82"/>
        <end position="282"/>
    </location>
</feature>
<proteinExistence type="inferred from homology"/>
<gene>
    <name evidence="4" type="ORF">FCC1311_073382</name>
</gene>
<comment type="similarity">
    <text evidence="1">Belongs to the TUB family.</text>
</comment>
<evidence type="ECO:0000259" key="3">
    <source>
        <dbReference type="Pfam" id="PF01167"/>
    </source>
</evidence>
<reference evidence="4 5" key="1">
    <citation type="submission" date="2017-12" db="EMBL/GenBank/DDBJ databases">
        <title>Sequencing, de novo assembly and annotation of complete genome of a new Thraustochytrid species, strain FCC1311.</title>
        <authorList>
            <person name="Sedici K."/>
            <person name="Godart F."/>
            <person name="Aiese Cigliano R."/>
            <person name="Sanseverino W."/>
            <person name="Barakat M."/>
            <person name="Ortet P."/>
            <person name="Marechal E."/>
            <person name="Cagnac O."/>
            <person name="Amato A."/>
        </authorList>
    </citation>
    <scope>NUCLEOTIDE SEQUENCE [LARGE SCALE GENOMIC DNA]</scope>
</reference>